<dbReference type="Proteomes" id="UP000236291">
    <property type="component" value="Unassembled WGS sequence"/>
</dbReference>
<comment type="caution">
    <text evidence="1">The sequence shown here is derived from an EMBL/GenBank/DDBJ whole genome shotgun (WGS) entry which is preliminary data.</text>
</comment>
<name>A0A2K3MQY9_TRIPR</name>
<dbReference type="ExpressionAtlas" id="A0A2K3MQY9">
    <property type="expression patterns" value="baseline"/>
</dbReference>
<accession>A0A2K3MQY9</accession>
<keyword evidence="1" id="KW-0132">Cell division</keyword>
<reference evidence="1 2" key="1">
    <citation type="journal article" date="2014" name="Am. J. Bot.">
        <title>Genome assembly and annotation for red clover (Trifolium pratense; Fabaceae).</title>
        <authorList>
            <person name="Istvanek J."/>
            <person name="Jaros M."/>
            <person name="Krenek A."/>
            <person name="Repkova J."/>
        </authorList>
    </citation>
    <scope>NUCLEOTIDE SEQUENCE [LARGE SCALE GENOMIC DNA]</scope>
    <source>
        <strain evidence="2">cv. Tatra</strain>
        <tissue evidence="1">Young leaves</tissue>
    </source>
</reference>
<protein>
    <submittedName>
        <fullName evidence="1">Cell division protein ftsz chloroplastic-like</fullName>
    </submittedName>
</protein>
<organism evidence="1 2">
    <name type="scientific">Trifolium pratense</name>
    <name type="common">Red clover</name>
    <dbReference type="NCBI Taxonomy" id="57577"/>
    <lineage>
        <taxon>Eukaryota</taxon>
        <taxon>Viridiplantae</taxon>
        <taxon>Streptophyta</taxon>
        <taxon>Embryophyta</taxon>
        <taxon>Tracheophyta</taxon>
        <taxon>Spermatophyta</taxon>
        <taxon>Magnoliopsida</taxon>
        <taxon>eudicotyledons</taxon>
        <taxon>Gunneridae</taxon>
        <taxon>Pentapetalae</taxon>
        <taxon>rosids</taxon>
        <taxon>fabids</taxon>
        <taxon>Fabales</taxon>
        <taxon>Fabaceae</taxon>
        <taxon>Papilionoideae</taxon>
        <taxon>50 kb inversion clade</taxon>
        <taxon>NPAAA clade</taxon>
        <taxon>Hologalegina</taxon>
        <taxon>IRL clade</taxon>
        <taxon>Trifolieae</taxon>
        <taxon>Trifolium</taxon>
    </lineage>
</organism>
<keyword evidence="1" id="KW-0131">Cell cycle</keyword>
<proteinExistence type="predicted"/>
<sequence length="243" mass="27649">MAEHEKKLAKDSKTALEWTLALSEISQLKGEHFHISNFKGEHYERAVVDDLYNGEIHVTIIATGFLQSFQKKLQTDPRAAKVLLDKVAEGKESTTVPSPLKSSNLSYLSFTMSYMSIVLTNQKLCHRGEEDAQLNQSLHGAQLLRGDFVLLIHGGDISDALHEYLNIFPVLAFDTRSCTLKRRLKQVTGHISRVQVSCFPFGGSLKNRLQRNIECLLDALWSHRQHRSFQETCYIQRTSSRVY</sequence>
<dbReference type="AlphaFoldDB" id="A0A2K3MQY9"/>
<evidence type="ECO:0000313" key="1">
    <source>
        <dbReference type="EMBL" id="PNX93129.1"/>
    </source>
</evidence>
<gene>
    <name evidence="1" type="ORF">L195_g016278</name>
</gene>
<evidence type="ECO:0000313" key="2">
    <source>
        <dbReference type="Proteomes" id="UP000236291"/>
    </source>
</evidence>
<reference evidence="1 2" key="2">
    <citation type="journal article" date="2017" name="Front. Plant Sci.">
        <title>Gene Classification and Mining of Molecular Markers Useful in Red Clover (Trifolium pratense) Breeding.</title>
        <authorList>
            <person name="Istvanek J."/>
            <person name="Dluhosova J."/>
            <person name="Dluhos P."/>
            <person name="Patkova L."/>
            <person name="Nedelnik J."/>
            <person name="Repkova J."/>
        </authorList>
    </citation>
    <scope>NUCLEOTIDE SEQUENCE [LARGE SCALE GENOMIC DNA]</scope>
    <source>
        <strain evidence="2">cv. Tatra</strain>
        <tissue evidence="1">Young leaves</tissue>
    </source>
</reference>
<dbReference type="EMBL" id="ASHM01011218">
    <property type="protein sequence ID" value="PNX93129.1"/>
    <property type="molecule type" value="Genomic_DNA"/>
</dbReference>
<dbReference type="GO" id="GO:0051301">
    <property type="term" value="P:cell division"/>
    <property type="evidence" value="ECO:0007669"/>
    <property type="project" value="UniProtKB-KW"/>
</dbReference>
<dbReference type="STRING" id="57577.A0A2K3MQY9"/>